<evidence type="ECO:0000313" key="3">
    <source>
        <dbReference type="EMBL" id="TGK89535.1"/>
    </source>
</evidence>
<keyword evidence="1" id="KW-1133">Transmembrane helix</keyword>
<keyword evidence="5" id="KW-1185">Reference proteome</keyword>
<evidence type="ECO:0000313" key="4">
    <source>
        <dbReference type="Proteomes" id="UP000297394"/>
    </source>
</evidence>
<dbReference type="RefSeq" id="WP_135746987.1">
    <property type="nucleotide sequence ID" value="NZ_RQFL01000026.1"/>
</dbReference>
<dbReference type="SUPFAM" id="SSF110296">
    <property type="entry name" value="Oligoxyloglucan reducing end-specific cellobiohydrolase"/>
    <property type="match status" value="1"/>
</dbReference>
<dbReference type="EMBL" id="RQFL01000026">
    <property type="protein sequence ID" value="TGK89535.1"/>
    <property type="molecule type" value="Genomic_DNA"/>
</dbReference>
<name>A0A4R9IJI3_9LEPT</name>
<sequence>MNHFKRFRNVSLYNVVFIFFLIFFLHCRVNPNPKGSLLDPLSQEGIIPSLLLNDFINNVSIRNWTTFVFSPFGTTDPTDSVVFDQISPTIYAIYIRNSNLQTGLYSITGGTTYYQLGVLINNTNTNIFGAFTGRFQLSNYNSLDNGLNWNSSVTIPGFCMVKYNGTSAYILGDGFVNRTTDSGVSTNTLTSSPAYPSRTSGSCLFANGKAYLLGGKNGSGYLFDFWESTDGINWALITERVKQTSGGGINRPCNNIQYSNDISVLGLVYSTVTTYKFYVIFNNLSLLQSNDGKTWTCSNPNINFYSGFNSIANRAILIGKRLYVYGQPENAYTDLE</sequence>
<dbReference type="EMBL" id="RQFM01000027">
    <property type="protein sequence ID" value="TGK79329.1"/>
    <property type="molecule type" value="Genomic_DNA"/>
</dbReference>
<protein>
    <recommendedName>
        <fullName evidence="6">Galactose oxidase</fullName>
    </recommendedName>
</protein>
<organism evidence="2 4">
    <name type="scientific">Leptospira bourretii</name>
    <dbReference type="NCBI Taxonomy" id="2484962"/>
    <lineage>
        <taxon>Bacteria</taxon>
        <taxon>Pseudomonadati</taxon>
        <taxon>Spirochaetota</taxon>
        <taxon>Spirochaetia</taxon>
        <taxon>Leptospirales</taxon>
        <taxon>Leptospiraceae</taxon>
        <taxon>Leptospira</taxon>
    </lineage>
</organism>
<gene>
    <name evidence="2" type="ORF">EHQ23_17110</name>
    <name evidence="3" type="ORF">EHQ26_13960</name>
</gene>
<dbReference type="Proteomes" id="UP000297394">
    <property type="component" value="Unassembled WGS sequence"/>
</dbReference>
<evidence type="ECO:0008006" key="6">
    <source>
        <dbReference type="Google" id="ProtNLM"/>
    </source>
</evidence>
<keyword evidence="1" id="KW-0472">Membrane</keyword>
<dbReference type="AlphaFoldDB" id="A0A4R9IJI3"/>
<evidence type="ECO:0000313" key="5">
    <source>
        <dbReference type="Proteomes" id="UP000297918"/>
    </source>
</evidence>
<evidence type="ECO:0000256" key="1">
    <source>
        <dbReference type="SAM" id="Phobius"/>
    </source>
</evidence>
<feature type="transmembrane region" description="Helical" evidence="1">
    <location>
        <begin position="7"/>
        <end position="26"/>
    </location>
</feature>
<reference evidence="2 4" key="2">
    <citation type="journal article" date="2019" name="PLoS Negl. Trop. Dis.">
        <title>Revisiting the worldwide diversity of Leptospira species in the environment.</title>
        <authorList>
            <person name="Vincent A.T."/>
            <person name="Schiettekatte O."/>
            <person name="Bourhy P."/>
            <person name="Veyrier F.J."/>
            <person name="Picardeau M."/>
        </authorList>
    </citation>
    <scope>NUCLEOTIDE SEQUENCE [LARGE SCALE GENOMIC DNA]</scope>
    <source>
        <strain evidence="2 4">201800280</strain>
        <strain evidence="3">201800281</strain>
    </source>
</reference>
<reference evidence="3" key="1">
    <citation type="submission" date="2018-10" db="EMBL/GenBank/DDBJ databases">
        <authorList>
            <person name="Vincent A.T."/>
            <person name="Schiettekatte O."/>
            <person name="Bourhy P."/>
            <person name="Veyrier F.J."/>
            <person name="Picardeau M."/>
        </authorList>
    </citation>
    <scope>NUCLEOTIDE SEQUENCE</scope>
    <source>
        <strain evidence="3">201800281</strain>
    </source>
</reference>
<dbReference type="Proteomes" id="UP000297918">
    <property type="component" value="Unassembled WGS sequence"/>
</dbReference>
<accession>A0A4R9IJI3</accession>
<keyword evidence="1" id="KW-0812">Transmembrane</keyword>
<comment type="caution">
    <text evidence="2">The sequence shown here is derived from an EMBL/GenBank/DDBJ whole genome shotgun (WGS) entry which is preliminary data.</text>
</comment>
<proteinExistence type="predicted"/>
<dbReference type="OrthoDB" id="246387at2"/>
<evidence type="ECO:0000313" key="2">
    <source>
        <dbReference type="EMBL" id="TGK79329.1"/>
    </source>
</evidence>